<protein>
    <submittedName>
        <fullName evidence="1">Uncharacterized protein</fullName>
    </submittedName>
</protein>
<dbReference type="AlphaFoldDB" id="A0A6C0CMR5"/>
<name>A0A6C0CMR5_9ZZZZ</name>
<sequence length="214" mass="25558">MRTRSGQSYEPLSCYKCKKYYAYTKFNNLCSKCCLEKYPNKVNITRKNHLSISKEEENKLIENNTIPESNPLYKYLIKNLNKYGKKKDIMKHVAEMLYMICYTLHKSLSAKQAALIYNLTKKEKKDKNEYKIQHLLCGFIYDRWNIDSKKNGSIGYCYYNISKPRKNTPSINNSVAMIPVFYPRIMIDTSLINKRHRYEFWRNNIPEQCKHQNL</sequence>
<proteinExistence type="predicted"/>
<reference evidence="1" key="1">
    <citation type="journal article" date="2020" name="Nature">
        <title>Giant virus diversity and host interactions through global metagenomics.</title>
        <authorList>
            <person name="Schulz F."/>
            <person name="Roux S."/>
            <person name="Paez-Espino D."/>
            <person name="Jungbluth S."/>
            <person name="Walsh D.A."/>
            <person name="Denef V.J."/>
            <person name="McMahon K.D."/>
            <person name="Konstantinidis K.T."/>
            <person name="Eloe-Fadrosh E.A."/>
            <person name="Kyrpides N.C."/>
            <person name="Woyke T."/>
        </authorList>
    </citation>
    <scope>NUCLEOTIDE SEQUENCE</scope>
    <source>
        <strain evidence="1">GVMAG-M-3300021425-14</strain>
    </source>
</reference>
<accession>A0A6C0CMR5</accession>
<evidence type="ECO:0000313" key="1">
    <source>
        <dbReference type="EMBL" id="QHT05898.1"/>
    </source>
</evidence>
<organism evidence="1">
    <name type="scientific">viral metagenome</name>
    <dbReference type="NCBI Taxonomy" id="1070528"/>
    <lineage>
        <taxon>unclassified sequences</taxon>
        <taxon>metagenomes</taxon>
        <taxon>organismal metagenomes</taxon>
    </lineage>
</organism>
<dbReference type="EMBL" id="MN739460">
    <property type="protein sequence ID" value="QHT05898.1"/>
    <property type="molecule type" value="Genomic_DNA"/>
</dbReference>